<evidence type="ECO:0000259" key="6">
    <source>
        <dbReference type="PROSITE" id="PS51918"/>
    </source>
</evidence>
<dbReference type="Proteomes" id="UP000011087">
    <property type="component" value="Unassembled WGS sequence"/>
</dbReference>
<comment type="function">
    <text evidence="4">May be a heme chaperone, appears to bind heme. Homologous bacterial proteins do not have oxygen-independent coproporphyrinogen-III oxidase activity. Binds 1 [4Fe-4S] cluster. The cluster is coordinated with 3 cysteines and an exchangeable S-adenosyl-L-methionine.</text>
</comment>
<dbReference type="NCBIfam" id="TIGR00539">
    <property type="entry name" value="hemN_rel"/>
    <property type="match status" value="1"/>
</dbReference>
<reference evidence="7 9" key="1">
    <citation type="journal article" date="2012" name="Nature">
        <title>Algal genomes reveal evolutionary mosaicism and the fate of nucleomorphs.</title>
        <authorList>
            <consortium name="DOE Joint Genome Institute"/>
            <person name="Curtis B.A."/>
            <person name="Tanifuji G."/>
            <person name="Burki F."/>
            <person name="Gruber A."/>
            <person name="Irimia M."/>
            <person name="Maruyama S."/>
            <person name="Arias M.C."/>
            <person name="Ball S.G."/>
            <person name="Gile G.H."/>
            <person name="Hirakawa Y."/>
            <person name="Hopkins J.F."/>
            <person name="Kuo A."/>
            <person name="Rensing S.A."/>
            <person name="Schmutz J."/>
            <person name="Symeonidi A."/>
            <person name="Elias M."/>
            <person name="Eveleigh R.J."/>
            <person name="Herman E.K."/>
            <person name="Klute M.J."/>
            <person name="Nakayama T."/>
            <person name="Obornik M."/>
            <person name="Reyes-Prieto A."/>
            <person name="Armbrust E.V."/>
            <person name="Aves S.J."/>
            <person name="Beiko R.G."/>
            <person name="Coutinho P."/>
            <person name="Dacks J.B."/>
            <person name="Durnford D.G."/>
            <person name="Fast N.M."/>
            <person name="Green B.R."/>
            <person name="Grisdale C.J."/>
            <person name="Hempel F."/>
            <person name="Henrissat B."/>
            <person name="Hoppner M.P."/>
            <person name="Ishida K."/>
            <person name="Kim E."/>
            <person name="Koreny L."/>
            <person name="Kroth P.G."/>
            <person name="Liu Y."/>
            <person name="Malik S.B."/>
            <person name="Maier U.G."/>
            <person name="McRose D."/>
            <person name="Mock T."/>
            <person name="Neilson J.A."/>
            <person name="Onodera N.T."/>
            <person name="Poole A.M."/>
            <person name="Pritham E.J."/>
            <person name="Richards T.A."/>
            <person name="Rocap G."/>
            <person name="Roy S.W."/>
            <person name="Sarai C."/>
            <person name="Schaack S."/>
            <person name="Shirato S."/>
            <person name="Slamovits C.H."/>
            <person name="Spencer D.F."/>
            <person name="Suzuki S."/>
            <person name="Worden A.Z."/>
            <person name="Zauner S."/>
            <person name="Barry K."/>
            <person name="Bell C."/>
            <person name="Bharti A.K."/>
            <person name="Crow J.A."/>
            <person name="Grimwood J."/>
            <person name="Kramer R."/>
            <person name="Lindquist E."/>
            <person name="Lucas S."/>
            <person name="Salamov A."/>
            <person name="McFadden G.I."/>
            <person name="Lane C.E."/>
            <person name="Keeling P.J."/>
            <person name="Gray M.W."/>
            <person name="Grigoriev I.V."/>
            <person name="Archibald J.M."/>
        </authorList>
    </citation>
    <scope>NUCLEOTIDE SEQUENCE</scope>
    <source>
        <strain evidence="7 9">CCMP2712</strain>
    </source>
</reference>
<evidence type="ECO:0000256" key="3">
    <source>
        <dbReference type="ARBA" id="ARBA00033094"/>
    </source>
</evidence>
<evidence type="ECO:0000256" key="2">
    <source>
        <dbReference type="ARBA" id="ARBA00014678"/>
    </source>
</evidence>
<name>L1JV66_GUITC</name>
<evidence type="ECO:0000313" key="9">
    <source>
        <dbReference type="Proteomes" id="UP000011087"/>
    </source>
</evidence>
<dbReference type="CDD" id="cd01335">
    <property type="entry name" value="Radical_SAM"/>
    <property type="match status" value="1"/>
</dbReference>
<dbReference type="SFLD" id="SFLDF00562">
    <property type="entry name" value="HemN-like__clustered_with_heat"/>
    <property type="match status" value="1"/>
</dbReference>
<proteinExistence type="inferred from homology"/>
<dbReference type="Gene3D" id="3.80.30.20">
    <property type="entry name" value="tm_1862 like domain"/>
    <property type="match status" value="1"/>
</dbReference>
<dbReference type="HOGENOM" id="CLU_027579_2_0_1"/>
<reference evidence="8" key="3">
    <citation type="submission" date="2016-03" db="UniProtKB">
        <authorList>
            <consortium name="EnsemblProtists"/>
        </authorList>
    </citation>
    <scope>IDENTIFICATION</scope>
</reference>
<keyword evidence="5" id="KW-0732">Signal</keyword>
<feature type="domain" description="Radical SAM core" evidence="6">
    <location>
        <begin position="34"/>
        <end position="281"/>
    </location>
</feature>
<dbReference type="GO" id="GO:0006779">
    <property type="term" value="P:porphyrin-containing compound biosynthetic process"/>
    <property type="evidence" value="ECO:0007669"/>
    <property type="project" value="InterPro"/>
</dbReference>
<dbReference type="KEGG" id="gtt:GUITHDRAFT_65532"/>
<dbReference type="SMART" id="SM00729">
    <property type="entry name" value="Elp3"/>
    <property type="match status" value="1"/>
</dbReference>
<dbReference type="eggNOG" id="ENOG502QRH0">
    <property type="taxonomic scope" value="Eukaryota"/>
</dbReference>
<dbReference type="EnsemblProtists" id="EKX52214">
    <property type="protein sequence ID" value="EKX52214"/>
    <property type="gene ID" value="GUITHDRAFT_65532"/>
</dbReference>
<reference evidence="9" key="2">
    <citation type="submission" date="2012-11" db="EMBL/GenBank/DDBJ databases">
        <authorList>
            <person name="Kuo A."/>
            <person name="Curtis B.A."/>
            <person name="Tanifuji G."/>
            <person name="Burki F."/>
            <person name="Gruber A."/>
            <person name="Irimia M."/>
            <person name="Maruyama S."/>
            <person name="Arias M.C."/>
            <person name="Ball S.G."/>
            <person name="Gile G.H."/>
            <person name="Hirakawa Y."/>
            <person name="Hopkins J.F."/>
            <person name="Rensing S.A."/>
            <person name="Schmutz J."/>
            <person name="Symeonidi A."/>
            <person name="Elias M."/>
            <person name="Eveleigh R.J."/>
            <person name="Herman E.K."/>
            <person name="Klute M.J."/>
            <person name="Nakayama T."/>
            <person name="Obornik M."/>
            <person name="Reyes-Prieto A."/>
            <person name="Armbrust E.V."/>
            <person name="Aves S.J."/>
            <person name="Beiko R.G."/>
            <person name="Coutinho P."/>
            <person name="Dacks J.B."/>
            <person name="Durnford D.G."/>
            <person name="Fast N.M."/>
            <person name="Green B.R."/>
            <person name="Grisdale C."/>
            <person name="Hempe F."/>
            <person name="Henrissat B."/>
            <person name="Hoppner M.P."/>
            <person name="Ishida K.-I."/>
            <person name="Kim E."/>
            <person name="Koreny L."/>
            <person name="Kroth P.G."/>
            <person name="Liu Y."/>
            <person name="Malik S.-B."/>
            <person name="Maier U.G."/>
            <person name="McRose D."/>
            <person name="Mock T."/>
            <person name="Neilson J.A."/>
            <person name="Onodera N.T."/>
            <person name="Poole A.M."/>
            <person name="Pritham E.J."/>
            <person name="Richards T.A."/>
            <person name="Rocap G."/>
            <person name="Roy S.W."/>
            <person name="Sarai C."/>
            <person name="Schaack S."/>
            <person name="Shirato S."/>
            <person name="Slamovits C.H."/>
            <person name="Spencer D.F."/>
            <person name="Suzuki S."/>
            <person name="Worden A.Z."/>
            <person name="Zauner S."/>
            <person name="Barry K."/>
            <person name="Bell C."/>
            <person name="Bharti A.K."/>
            <person name="Crow J.A."/>
            <person name="Grimwood J."/>
            <person name="Kramer R."/>
            <person name="Lindquist E."/>
            <person name="Lucas S."/>
            <person name="Salamov A."/>
            <person name="McFadden G.I."/>
            <person name="Lane C.E."/>
            <person name="Keeling P.J."/>
            <person name="Gray M.W."/>
            <person name="Grigoriev I.V."/>
            <person name="Archibald J.M."/>
        </authorList>
    </citation>
    <scope>NUCLEOTIDE SEQUENCE</scope>
    <source>
        <strain evidence="9">CCMP2712</strain>
    </source>
</reference>
<feature type="chain" id="PRO_5008771809" description="Radical S-adenosyl methionine domain-containing protein 1, mitochondrial" evidence="5">
    <location>
        <begin position="30"/>
        <end position="456"/>
    </location>
</feature>
<dbReference type="EMBL" id="JH992973">
    <property type="protein sequence ID" value="EKX52214.1"/>
    <property type="molecule type" value="Genomic_DNA"/>
</dbReference>
<dbReference type="OMA" id="HIPWCVR"/>
<dbReference type="InterPro" id="IPR058240">
    <property type="entry name" value="rSAM_sf"/>
</dbReference>
<dbReference type="PaxDb" id="55529-EKX52214"/>
<dbReference type="GO" id="GO:0004109">
    <property type="term" value="F:coproporphyrinogen oxidase activity"/>
    <property type="evidence" value="ECO:0007669"/>
    <property type="project" value="InterPro"/>
</dbReference>
<dbReference type="AlphaFoldDB" id="L1JV66"/>
<dbReference type="PANTHER" id="PTHR13932:SF5">
    <property type="entry name" value="RADICAL S-ADENOSYL METHIONINE DOMAIN-CONTAINING PROTEIN 1, MITOCHONDRIAL"/>
    <property type="match status" value="1"/>
</dbReference>
<evidence type="ECO:0000256" key="4">
    <source>
        <dbReference type="ARBA" id="ARBA00045130"/>
    </source>
</evidence>
<dbReference type="GO" id="GO:0051539">
    <property type="term" value="F:4 iron, 4 sulfur cluster binding"/>
    <property type="evidence" value="ECO:0007669"/>
    <property type="project" value="InterPro"/>
</dbReference>
<dbReference type="InterPro" id="IPR004559">
    <property type="entry name" value="HemW-like"/>
</dbReference>
<keyword evidence="9" id="KW-1185">Reference proteome</keyword>
<dbReference type="InterPro" id="IPR010723">
    <property type="entry name" value="HemN_C"/>
</dbReference>
<evidence type="ECO:0000313" key="7">
    <source>
        <dbReference type="EMBL" id="EKX52214.1"/>
    </source>
</evidence>
<dbReference type="SFLD" id="SFLDS00029">
    <property type="entry name" value="Radical_SAM"/>
    <property type="match status" value="1"/>
</dbReference>
<dbReference type="STRING" id="905079.L1JV66"/>
<protein>
    <recommendedName>
        <fullName evidence="2">Radical S-adenosyl methionine domain-containing protein 1, mitochondrial</fullName>
    </recommendedName>
    <alternativeName>
        <fullName evidence="3">Putative heme chaperone</fullName>
    </alternativeName>
</protein>
<gene>
    <name evidence="7" type="ORF">GUITHDRAFT_65532</name>
</gene>
<dbReference type="SUPFAM" id="SSF102114">
    <property type="entry name" value="Radical SAM enzymes"/>
    <property type="match status" value="1"/>
</dbReference>
<feature type="signal peptide" evidence="5">
    <location>
        <begin position="1"/>
        <end position="29"/>
    </location>
</feature>
<dbReference type="InterPro" id="IPR006638">
    <property type="entry name" value="Elp3/MiaA/NifB-like_rSAM"/>
</dbReference>
<dbReference type="PROSITE" id="PS51918">
    <property type="entry name" value="RADICAL_SAM"/>
    <property type="match status" value="1"/>
</dbReference>
<evidence type="ECO:0000313" key="8">
    <source>
        <dbReference type="EnsemblProtists" id="EKX52214"/>
    </source>
</evidence>
<dbReference type="InterPro" id="IPR023404">
    <property type="entry name" value="rSAM_horseshoe"/>
</dbReference>
<dbReference type="OrthoDB" id="431409at2759"/>
<evidence type="ECO:0000256" key="5">
    <source>
        <dbReference type="SAM" id="SignalP"/>
    </source>
</evidence>
<dbReference type="Pfam" id="PF04055">
    <property type="entry name" value="Radical_SAM"/>
    <property type="match status" value="1"/>
</dbReference>
<organism evidence="7">
    <name type="scientific">Guillardia theta (strain CCMP2712)</name>
    <name type="common">Cryptophyte</name>
    <dbReference type="NCBI Taxonomy" id="905079"/>
    <lineage>
        <taxon>Eukaryota</taxon>
        <taxon>Cryptophyceae</taxon>
        <taxon>Pyrenomonadales</taxon>
        <taxon>Geminigeraceae</taxon>
        <taxon>Guillardia</taxon>
    </lineage>
</organism>
<sequence length="456" mass="51045">MRPLLCGAQRAVLLLLLLLLPRRYRVVHGFSSPALCSRPSSAYIHIPFCKQRCFYCDFPIKVLGHGLASPSVQQTISKYVEALKTEMDITETRSNEEPKLLETVYVGGGTPSVLDPEHLEQILSRIDKKFGISKDAEISIEMDPGTFDKQKAASFKKLGFTRVSMGVQSFNERSLKACGRGHSVQEVYDGISSLRAAGFHDISMDLISGLPGETEKCFTHSLQSAVDLSPTHLSVYDLIIEDHTAFGRWFDPSSNVNKSPMKLPSLPGENLAGDFYTLSHDFLTSRGYEHYEISNYAKLDSSHPIDDDDVGIVSPFHSRHNTMYWDRRPFYGFGMGATSFTGGVRLARPRNLEAYLDWVANGIDPKQLTGWEEEDGSDSTWDTLVETFMVGLRTRRGVMDSCLRRDFGDTLVDEALKRLQPHVRNGLVEITGKGRIRLTAPRGFLYSNTVLVSLFK</sequence>
<dbReference type="RefSeq" id="XP_005839194.1">
    <property type="nucleotide sequence ID" value="XM_005839137.1"/>
</dbReference>
<dbReference type="SFLD" id="SFLDG01065">
    <property type="entry name" value="anaerobic_coproporphyrinogen-I"/>
    <property type="match status" value="1"/>
</dbReference>
<evidence type="ECO:0000256" key="1">
    <source>
        <dbReference type="ARBA" id="ARBA00006100"/>
    </source>
</evidence>
<dbReference type="InterPro" id="IPR007197">
    <property type="entry name" value="rSAM"/>
</dbReference>
<comment type="similarity">
    <text evidence="1">Belongs to the anaerobic coproporphyrinogen-III oxidase family. HemW subfamily.</text>
</comment>
<dbReference type="GO" id="GO:0005737">
    <property type="term" value="C:cytoplasm"/>
    <property type="evidence" value="ECO:0007669"/>
    <property type="project" value="InterPro"/>
</dbReference>
<dbReference type="InterPro" id="IPR034505">
    <property type="entry name" value="Coproporphyrinogen-III_oxidase"/>
</dbReference>
<dbReference type="PANTHER" id="PTHR13932">
    <property type="entry name" value="COPROPORPHYRINIGEN III OXIDASE"/>
    <property type="match status" value="1"/>
</dbReference>
<dbReference type="GeneID" id="17309073"/>
<dbReference type="Pfam" id="PF06969">
    <property type="entry name" value="HemN_C"/>
    <property type="match status" value="1"/>
</dbReference>
<accession>L1JV66</accession>
<dbReference type="SFLD" id="SFLDG01082">
    <property type="entry name" value="B12-binding_domain_containing"/>
    <property type="match status" value="1"/>
</dbReference>